<dbReference type="SUPFAM" id="SSF52540">
    <property type="entry name" value="P-loop containing nucleoside triphosphate hydrolases"/>
    <property type="match status" value="1"/>
</dbReference>
<dbReference type="GO" id="GO:0009314">
    <property type="term" value="P:response to radiation"/>
    <property type="evidence" value="ECO:0007669"/>
    <property type="project" value="UniProtKB-ARBA"/>
</dbReference>
<evidence type="ECO:0000256" key="3">
    <source>
        <dbReference type="ARBA" id="ARBA00022801"/>
    </source>
</evidence>
<dbReference type="GO" id="GO:0043138">
    <property type="term" value="F:3'-5' DNA helicase activity"/>
    <property type="evidence" value="ECO:0007669"/>
    <property type="project" value="UniProtKB-EC"/>
</dbReference>
<keyword evidence="6" id="KW-0238">DNA-binding</keyword>
<evidence type="ECO:0000256" key="10">
    <source>
        <dbReference type="ARBA" id="ARBA00034923"/>
    </source>
</evidence>
<dbReference type="KEGG" id="pje:CRM71_10730"/>
<evidence type="ECO:0000256" key="7">
    <source>
        <dbReference type="ARBA" id="ARBA00023235"/>
    </source>
</evidence>
<evidence type="ECO:0000313" key="13">
    <source>
        <dbReference type="Proteomes" id="UP000198427"/>
    </source>
</evidence>
<evidence type="ECO:0000256" key="11">
    <source>
        <dbReference type="ARBA" id="ARBA00048988"/>
    </source>
</evidence>
<dbReference type="PROSITE" id="PS51198">
    <property type="entry name" value="UVRD_HELICASE_ATP_BIND"/>
    <property type="match status" value="1"/>
</dbReference>
<keyword evidence="3" id="KW-0378">Hydrolase</keyword>
<accession>A0A2K9HB88</accession>
<reference evidence="12 13" key="1">
    <citation type="submission" date="2017-06" db="EMBL/GenBank/DDBJ databases">
        <authorList>
            <person name="Varghese N."/>
            <person name="Submissions S."/>
        </authorList>
    </citation>
    <scope>NUCLEOTIDE SEQUENCE [LARGE SCALE GENOMIC DNA]</scope>
    <source>
        <strain evidence="12 13">DSM 26989</strain>
    </source>
</reference>
<dbReference type="Gene3D" id="1.10.10.160">
    <property type="match status" value="1"/>
</dbReference>
<dbReference type="EMBL" id="FZNZ01000001">
    <property type="protein sequence ID" value="SNR61304.1"/>
    <property type="molecule type" value="Genomic_DNA"/>
</dbReference>
<dbReference type="OrthoDB" id="9810135at2"/>
<dbReference type="Gene3D" id="3.40.50.300">
    <property type="entry name" value="P-loop containing nucleotide triphosphate hydrolases"/>
    <property type="match status" value="2"/>
</dbReference>
<evidence type="ECO:0000256" key="9">
    <source>
        <dbReference type="ARBA" id="ARBA00034808"/>
    </source>
</evidence>
<dbReference type="Pfam" id="PF21196">
    <property type="entry name" value="PcrA_UvrD_tudor"/>
    <property type="match status" value="1"/>
</dbReference>
<evidence type="ECO:0000256" key="8">
    <source>
        <dbReference type="ARBA" id="ARBA00034617"/>
    </source>
</evidence>
<comment type="similarity">
    <text evidence="1">Belongs to the helicase family. UvrD subfamily.</text>
</comment>
<dbReference type="InterPro" id="IPR027417">
    <property type="entry name" value="P-loop_NTPase"/>
</dbReference>
<evidence type="ECO:0000256" key="5">
    <source>
        <dbReference type="ARBA" id="ARBA00022840"/>
    </source>
</evidence>
<keyword evidence="13" id="KW-1185">Reference proteome</keyword>
<dbReference type="AlphaFoldDB" id="A0A2K9HB88"/>
<comment type="caution">
    <text evidence="12">The sequence shown here is derived from an EMBL/GenBank/DDBJ whole genome shotgun (WGS) entry which is preliminary data.</text>
</comment>
<evidence type="ECO:0000256" key="2">
    <source>
        <dbReference type="ARBA" id="ARBA00022741"/>
    </source>
</evidence>
<dbReference type="GO" id="GO:0005524">
    <property type="term" value="F:ATP binding"/>
    <property type="evidence" value="ECO:0007669"/>
    <property type="project" value="UniProtKB-UniRule"/>
</dbReference>
<keyword evidence="4 12" id="KW-0347">Helicase</keyword>
<evidence type="ECO:0000256" key="6">
    <source>
        <dbReference type="ARBA" id="ARBA00023125"/>
    </source>
</evidence>
<dbReference type="InterPro" id="IPR013986">
    <property type="entry name" value="DExx_box_DNA_helicase_dom_sf"/>
</dbReference>
<dbReference type="GeneID" id="94029854"/>
<keyword evidence="5" id="KW-0067">ATP-binding</keyword>
<dbReference type="GO" id="GO:0005829">
    <property type="term" value="C:cytosol"/>
    <property type="evidence" value="ECO:0007669"/>
    <property type="project" value="TreeGrafter"/>
</dbReference>
<proteinExistence type="inferred from homology"/>
<dbReference type="Gene3D" id="1.10.486.10">
    <property type="entry name" value="PCRA, domain 4"/>
    <property type="match status" value="1"/>
</dbReference>
<evidence type="ECO:0000256" key="1">
    <source>
        <dbReference type="ARBA" id="ARBA00009922"/>
    </source>
</evidence>
<keyword evidence="2" id="KW-0547">Nucleotide-binding</keyword>
<dbReference type="GO" id="GO:0003677">
    <property type="term" value="F:DNA binding"/>
    <property type="evidence" value="ECO:0007669"/>
    <property type="project" value="UniProtKB-KW"/>
</dbReference>
<organism evidence="12 13">
    <name type="scientific">Prevotella jejuni</name>
    <dbReference type="NCBI Taxonomy" id="1177574"/>
    <lineage>
        <taxon>Bacteria</taxon>
        <taxon>Pseudomonadati</taxon>
        <taxon>Bacteroidota</taxon>
        <taxon>Bacteroidia</taxon>
        <taxon>Bacteroidales</taxon>
        <taxon>Prevotellaceae</taxon>
        <taxon>Prevotella</taxon>
    </lineage>
</organism>
<gene>
    <name evidence="12" type="ORF">SAMN06265364_101135</name>
</gene>
<dbReference type="CDD" id="cd18807">
    <property type="entry name" value="SF1_C_UvrD"/>
    <property type="match status" value="1"/>
</dbReference>
<name>A0A2K9HB88_9BACT</name>
<dbReference type="Pfam" id="PF00580">
    <property type="entry name" value="UvrD-helicase"/>
    <property type="match status" value="1"/>
</dbReference>
<evidence type="ECO:0000313" key="12">
    <source>
        <dbReference type="EMBL" id="SNR61304.1"/>
    </source>
</evidence>
<comment type="catalytic activity">
    <reaction evidence="11">
        <text>ATP + H2O = ADP + phosphate + H(+)</text>
        <dbReference type="Rhea" id="RHEA:13065"/>
        <dbReference type="ChEBI" id="CHEBI:15377"/>
        <dbReference type="ChEBI" id="CHEBI:15378"/>
        <dbReference type="ChEBI" id="CHEBI:30616"/>
        <dbReference type="ChEBI" id="CHEBI:43474"/>
        <dbReference type="ChEBI" id="CHEBI:456216"/>
        <dbReference type="EC" id="5.6.2.4"/>
    </reaction>
</comment>
<dbReference type="EC" id="5.6.2.4" evidence="9"/>
<dbReference type="PANTHER" id="PTHR11070">
    <property type="entry name" value="UVRD / RECB / PCRA DNA HELICASE FAMILY MEMBER"/>
    <property type="match status" value="1"/>
</dbReference>
<dbReference type="InterPro" id="IPR000212">
    <property type="entry name" value="DNA_helicase_UvrD/REP"/>
</dbReference>
<dbReference type="CDD" id="cd17932">
    <property type="entry name" value="DEXQc_UvrD"/>
    <property type="match status" value="1"/>
</dbReference>
<dbReference type="PROSITE" id="PS51217">
    <property type="entry name" value="UVRD_HELICASE_CTER"/>
    <property type="match status" value="1"/>
</dbReference>
<dbReference type="GO" id="GO:0016787">
    <property type="term" value="F:hydrolase activity"/>
    <property type="evidence" value="ECO:0007669"/>
    <property type="project" value="UniProtKB-UniRule"/>
</dbReference>
<comment type="catalytic activity">
    <reaction evidence="8">
        <text>Couples ATP hydrolysis with the unwinding of duplex DNA by translocating in the 3'-5' direction.</text>
        <dbReference type="EC" id="5.6.2.4"/>
    </reaction>
</comment>
<dbReference type="PANTHER" id="PTHR11070:SF2">
    <property type="entry name" value="ATP-DEPENDENT DNA HELICASE SRS2"/>
    <property type="match status" value="1"/>
</dbReference>
<evidence type="ECO:0000256" key="4">
    <source>
        <dbReference type="ARBA" id="ARBA00022806"/>
    </source>
</evidence>
<sequence length="851" mass="97186">MINQDREDAILSALNDSQREAVEYCTGPSLVIAGAGSGKTRVLTYKIAYLLNKGLAPWNILALTFTNKAAREMKERIAQITSANDVQRLYMGTFHSIFARILRREAEAIGFGSNFTIYDENDSRSLIKNIIKALDLDDKTYKPATVHNVISKAKNHLITAAQYAEDRAAIERDRSARMPAIYMIYKMYEARCRQANAMDFDDILLYTFLLFRDHKAIREKYGQQFEYILVDEYQDTNYAQVSIISQLAETHRRICVVGDDYQSIYSFRGANIDNILDFKNKFDDAKLFKLERNYRSTQLIVQAANSLMKHNERQIPKDVYSKEKEGDKVLYKPCYSDREEAMVVANELKRIKRNDNCHYGSFAILYRTNAQSRSFEDEFRKQGIPYKIIGGLSFYQRKEIKDIIAYFRLVSNPDDEEAFRRIINYPTRGIGNTTIQKIVECAQRNAVSLWQTILNPIEYGLDVNKGTMTKILSFRTLISGFIKNVALKDAYELGKEIITESGISADIHSGSEPEDLARRENLEEFMSAMQSFVDSGREEGREENVYLTDYLQEVALYTDADKEDDDTPKVSLMTIHAAKGLEFPTVFVVGLEENIFPSPMSLGSKREIEEERRLLYVAITRAEQHCILTNAKNRFRYGSMQFDNPSRFLNDFDPMLIHTENEGSSALERERHLMPWDDDRTSKRSWQEANSGDNFREYEPNKAYTGSRPWGDEYRQMGSRWQNSNPVASQFRADPKPKITERKRPEVAVDPFSERTKRRLISEGGNFKRLSSAMTNGGRTLSAGETPLSSVSSTGNVAGLSVGVTIEHQRFGIGEVINLEGTGENAKATVAFRNAGTKQLLLKFAKFKIIS</sequence>
<dbReference type="FunFam" id="1.10.10.160:FF:000001">
    <property type="entry name" value="ATP-dependent DNA helicase"/>
    <property type="match status" value="1"/>
</dbReference>
<dbReference type="GO" id="GO:0000725">
    <property type="term" value="P:recombinational repair"/>
    <property type="evidence" value="ECO:0007669"/>
    <property type="project" value="TreeGrafter"/>
</dbReference>
<dbReference type="Pfam" id="PF13361">
    <property type="entry name" value="UvrD_C"/>
    <property type="match status" value="1"/>
</dbReference>
<dbReference type="Proteomes" id="UP000198427">
    <property type="component" value="Unassembled WGS sequence"/>
</dbReference>
<dbReference type="RefSeq" id="WP_089365254.1">
    <property type="nucleotide sequence ID" value="NZ_CP023864.1"/>
</dbReference>
<dbReference type="GO" id="GO:0033202">
    <property type="term" value="C:DNA helicase complex"/>
    <property type="evidence" value="ECO:0007669"/>
    <property type="project" value="TreeGrafter"/>
</dbReference>
<dbReference type="InterPro" id="IPR014017">
    <property type="entry name" value="DNA_helicase_UvrD-like_C"/>
</dbReference>
<keyword evidence="7" id="KW-0413">Isomerase</keyword>
<dbReference type="InterPro" id="IPR014016">
    <property type="entry name" value="UvrD-like_ATP-bd"/>
</dbReference>
<protein>
    <recommendedName>
        <fullName evidence="9">DNA 3'-5' helicase</fullName>
        <ecNumber evidence="9">5.6.2.4</ecNumber>
    </recommendedName>
    <alternativeName>
        <fullName evidence="10">DNA 3'-5' helicase II</fullName>
    </alternativeName>
</protein>